<dbReference type="InterPro" id="IPR036412">
    <property type="entry name" value="HAD-like_sf"/>
</dbReference>
<dbReference type="GO" id="GO:0016791">
    <property type="term" value="F:phosphatase activity"/>
    <property type="evidence" value="ECO:0007669"/>
    <property type="project" value="UniProtKB-ARBA"/>
</dbReference>
<dbReference type="SFLD" id="SFLDS00003">
    <property type="entry name" value="Haloacid_Dehalogenase"/>
    <property type="match status" value="1"/>
</dbReference>
<dbReference type="Proteomes" id="UP000652477">
    <property type="component" value="Unassembled WGS sequence"/>
</dbReference>
<organism evidence="1 2">
    <name type="scientific">Mediterraneibacter hominis</name>
    <dbReference type="NCBI Taxonomy" id="2763054"/>
    <lineage>
        <taxon>Bacteria</taxon>
        <taxon>Bacillati</taxon>
        <taxon>Bacillota</taxon>
        <taxon>Clostridia</taxon>
        <taxon>Lachnospirales</taxon>
        <taxon>Lachnospiraceae</taxon>
        <taxon>Mediterraneibacter</taxon>
    </lineage>
</organism>
<dbReference type="NCBIfam" id="TIGR01484">
    <property type="entry name" value="HAD-SF-IIB"/>
    <property type="match status" value="1"/>
</dbReference>
<dbReference type="InterPro" id="IPR006379">
    <property type="entry name" value="HAD-SF_hydro_IIB"/>
</dbReference>
<dbReference type="GO" id="GO:0005829">
    <property type="term" value="C:cytosol"/>
    <property type="evidence" value="ECO:0007669"/>
    <property type="project" value="TreeGrafter"/>
</dbReference>
<comment type="caution">
    <text evidence="1">The sequence shown here is derived from an EMBL/GenBank/DDBJ whole genome shotgun (WGS) entry which is preliminary data.</text>
</comment>
<sequence length="298" mass="32841">MIKVIASDLDGTLLNEEHRISERTIKAVKRAQEEGICFIAATGRGYKEAELVLGAAGIRCGKIVTSGSEVRDASDKIIKTIAMEKEAAAKILEISEKAGIAAYIFTDELDGVIGTAKEVEDFLVAQIQTFHLNGTKEEILKTPVFEEYKKTTNVIPDKEKILKSNRSIYKIFLFSTNLEIIENIKKEVERIPDIASAASSLDNVEITSVQAQKGPVLKWYIESMGYCMDEVMVLGDSLNDYSMLSMNFGACVAMENAVESLKDIAPYRAPSNKEDGAAYAIEKVLEGKLEELRADKIV</sequence>
<protein>
    <submittedName>
        <fullName evidence="1">Cof-type HAD-IIB family hydrolase</fullName>
    </submittedName>
</protein>
<keyword evidence="2" id="KW-1185">Reference proteome</keyword>
<proteinExistence type="predicted"/>
<gene>
    <name evidence="1" type="ORF">H8S37_08195</name>
</gene>
<dbReference type="SFLD" id="SFLDG01140">
    <property type="entry name" value="C2.B:_Phosphomannomutase_and_P"/>
    <property type="match status" value="1"/>
</dbReference>
<evidence type="ECO:0000313" key="1">
    <source>
        <dbReference type="EMBL" id="MBC5688903.1"/>
    </source>
</evidence>
<accession>A0A923LHK0</accession>
<dbReference type="Gene3D" id="3.30.1240.10">
    <property type="match status" value="1"/>
</dbReference>
<dbReference type="SUPFAM" id="SSF56784">
    <property type="entry name" value="HAD-like"/>
    <property type="match status" value="1"/>
</dbReference>
<dbReference type="PANTHER" id="PTHR10000:SF55">
    <property type="entry name" value="5-AMINO-6-(5-PHOSPHO-D-RIBITYLAMINO)URACIL PHOSPHATASE YCSE"/>
    <property type="match status" value="1"/>
</dbReference>
<dbReference type="GO" id="GO:0000287">
    <property type="term" value="F:magnesium ion binding"/>
    <property type="evidence" value="ECO:0007669"/>
    <property type="project" value="TreeGrafter"/>
</dbReference>
<keyword evidence="1" id="KW-0378">Hydrolase</keyword>
<evidence type="ECO:0000313" key="2">
    <source>
        <dbReference type="Proteomes" id="UP000652477"/>
    </source>
</evidence>
<dbReference type="EMBL" id="JACOPF010000001">
    <property type="protein sequence ID" value="MBC5688903.1"/>
    <property type="molecule type" value="Genomic_DNA"/>
</dbReference>
<dbReference type="AlphaFoldDB" id="A0A923LHK0"/>
<reference evidence="1" key="1">
    <citation type="submission" date="2020-08" db="EMBL/GenBank/DDBJ databases">
        <title>Genome public.</title>
        <authorList>
            <person name="Liu C."/>
            <person name="Sun Q."/>
        </authorList>
    </citation>
    <scope>NUCLEOTIDE SEQUENCE</scope>
    <source>
        <strain evidence="1">NSJ-55</strain>
    </source>
</reference>
<dbReference type="InterPro" id="IPR000150">
    <property type="entry name" value="Cof"/>
</dbReference>
<dbReference type="Gene3D" id="3.40.50.1000">
    <property type="entry name" value="HAD superfamily/HAD-like"/>
    <property type="match status" value="1"/>
</dbReference>
<dbReference type="PROSITE" id="PS01228">
    <property type="entry name" value="COF_1"/>
    <property type="match status" value="1"/>
</dbReference>
<dbReference type="Pfam" id="PF08282">
    <property type="entry name" value="Hydrolase_3"/>
    <property type="match status" value="1"/>
</dbReference>
<dbReference type="InterPro" id="IPR023214">
    <property type="entry name" value="HAD_sf"/>
</dbReference>
<name>A0A923LHK0_9FIRM</name>
<dbReference type="RefSeq" id="WP_186875487.1">
    <property type="nucleotide sequence ID" value="NZ_JACOPF010000001.1"/>
</dbReference>
<dbReference type="PANTHER" id="PTHR10000">
    <property type="entry name" value="PHOSPHOSERINE PHOSPHATASE"/>
    <property type="match status" value="1"/>
</dbReference>
<dbReference type="NCBIfam" id="TIGR00099">
    <property type="entry name" value="Cof-subfamily"/>
    <property type="match status" value="1"/>
</dbReference>